<keyword evidence="3" id="KW-1185">Reference proteome</keyword>
<evidence type="ECO:0000313" key="2">
    <source>
        <dbReference type="EMBL" id="SHF10122.1"/>
    </source>
</evidence>
<dbReference type="CDD" id="cd00038">
    <property type="entry name" value="CAP_ED"/>
    <property type="match status" value="1"/>
</dbReference>
<dbReference type="SUPFAM" id="SSF51206">
    <property type="entry name" value="cAMP-binding domain-like"/>
    <property type="match status" value="1"/>
</dbReference>
<evidence type="ECO:0000313" key="3">
    <source>
        <dbReference type="Proteomes" id="UP000184406"/>
    </source>
</evidence>
<dbReference type="Pfam" id="PF00027">
    <property type="entry name" value="cNMP_binding"/>
    <property type="match status" value="1"/>
</dbReference>
<organism evidence="2 3">
    <name type="scientific">Arenibacter palladensis</name>
    <dbReference type="NCBI Taxonomy" id="237373"/>
    <lineage>
        <taxon>Bacteria</taxon>
        <taxon>Pseudomonadati</taxon>
        <taxon>Bacteroidota</taxon>
        <taxon>Flavobacteriia</taxon>
        <taxon>Flavobacteriales</taxon>
        <taxon>Flavobacteriaceae</taxon>
        <taxon>Arenibacter</taxon>
    </lineage>
</organism>
<protein>
    <submittedName>
        <fullName evidence="2">cAMP-binding domain of CRP or a regulatory subunit of cAMP-dependent protein kinases</fullName>
    </submittedName>
</protein>
<keyword evidence="2" id="KW-0808">Transferase</keyword>
<dbReference type="InterPro" id="IPR014710">
    <property type="entry name" value="RmlC-like_jellyroll"/>
</dbReference>
<dbReference type="InterPro" id="IPR018490">
    <property type="entry name" value="cNMP-bd_dom_sf"/>
</dbReference>
<dbReference type="InterPro" id="IPR000595">
    <property type="entry name" value="cNMP-bd_dom"/>
</dbReference>
<evidence type="ECO:0000259" key="1">
    <source>
        <dbReference type="Pfam" id="PF00027"/>
    </source>
</evidence>
<dbReference type="GO" id="GO:0016301">
    <property type="term" value="F:kinase activity"/>
    <property type="evidence" value="ECO:0007669"/>
    <property type="project" value="UniProtKB-KW"/>
</dbReference>
<reference evidence="3" key="1">
    <citation type="submission" date="2016-11" db="EMBL/GenBank/DDBJ databases">
        <authorList>
            <person name="Varghese N."/>
            <person name="Submissions S."/>
        </authorList>
    </citation>
    <scope>NUCLEOTIDE SEQUENCE [LARGE SCALE GENOMIC DNA]</scope>
    <source>
        <strain evidence="3">DSM 17539</strain>
    </source>
</reference>
<proteinExistence type="predicted"/>
<dbReference type="AlphaFoldDB" id="A0A1M4YX77"/>
<keyword evidence="2" id="KW-0418">Kinase</keyword>
<gene>
    <name evidence="2" type="ORF">SAMN03080594_102603</name>
</gene>
<name>A0A1M4YX77_9FLAO</name>
<accession>A0A1M4YX77</accession>
<dbReference type="EMBL" id="FQUX01000002">
    <property type="protein sequence ID" value="SHF10122.1"/>
    <property type="molecule type" value="Genomic_DNA"/>
</dbReference>
<dbReference type="Proteomes" id="UP000184406">
    <property type="component" value="Unassembled WGS sequence"/>
</dbReference>
<sequence length="196" mass="23455">MKYFYFMEDKLLLLRQHFEEIVSLTDDEWKFVKSHFEYRSLKKHQFLIQVGQPVDFEYWIIKGLVKAYSIDQKGKEHILQFAMEDYWVSDHCAFQHQEPGTIFVDCLEDSEFFCLSLENREKICFQVPAVANFFRIKSNHGYINLQQRILSLLTMTAESRYEYLLNKLPKLIQRVPKKLIASYLGVSRETLSRFNS</sequence>
<feature type="domain" description="Cyclic nucleotide-binding" evidence="1">
    <location>
        <begin position="39"/>
        <end position="124"/>
    </location>
</feature>
<dbReference type="Gene3D" id="2.60.120.10">
    <property type="entry name" value="Jelly Rolls"/>
    <property type="match status" value="1"/>
</dbReference>